<gene>
    <name evidence="3" type="ORF">MCOR_32320</name>
</gene>
<evidence type="ECO:0000313" key="4">
    <source>
        <dbReference type="Proteomes" id="UP000507470"/>
    </source>
</evidence>
<dbReference type="Pfam" id="PF00078">
    <property type="entry name" value="RVT_1"/>
    <property type="match status" value="1"/>
</dbReference>
<evidence type="ECO:0000259" key="2">
    <source>
        <dbReference type="Pfam" id="PF00078"/>
    </source>
</evidence>
<dbReference type="OrthoDB" id="9908684at2759"/>
<proteinExistence type="predicted"/>
<organism evidence="3 4">
    <name type="scientific">Mytilus coruscus</name>
    <name type="common">Sea mussel</name>
    <dbReference type="NCBI Taxonomy" id="42192"/>
    <lineage>
        <taxon>Eukaryota</taxon>
        <taxon>Metazoa</taxon>
        <taxon>Spiralia</taxon>
        <taxon>Lophotrochozoa</taxon>
        <taxon>Mollusca</taxon>
        <taxon>Bivalvia</taxon>
        <taxon>Autobranchia</taxon>
        <taxon>Pteriomorphia</taxon>
        <taxon>Mytilida</taxon>
        <taxon>Mytiloidea</taxon>
        <taxon>Mytilidae</taxon>
        <taxon>Mytilinae</taxon>
        <taxon>Mytilus</taxon>
    </lineage>
</organism>
<dbReference type="InterPro" id="IPR012337">
    <property type="entry name" value="RNaseH-like_sf"/>
</dbReference>
<dbReference type="AlphaFoldDB" id="A0A6J8CPL5"/>
<dbReference type="SUPFAM" id="SSF56672">
    <property type="entry name" value="DNA/RNA polymerases"/>
    <property type="match status" value="1"/>
</dbReference>
<dbReference type="InterPro" id="IPR043128">
    <property type="entry name" value="Rev_trsase/Diguanyl_cyclase"/>
</dbReference>
<dbReference type="EMBL" id="CACVKT020005775">
    <property type="protein sequence ID" value="CAC5397915.1"/>
    <property type="molecule type" value="Genomic_DNA"/>
</dbReference>
<dbReference type="Gene3D" id="3.10.10.10">
    <property type="entry name" value="HIV Type 1 Reverse Transcriptase, subunit A, domain 1"/>
    <property type="match status" value="1"/>
</dbReference>
<dbReference type="PANTHER" id="PTHR37984">
    <property type="entry name" value="PROTEIN CBG26694"/>
    <property type="match status" value="1"/>
</dbReference>
<feature type="domain" description="Reverse transcriptase" evidence="2">
    <location>
        <begin position="32"/>
        <end position="106"/>
    </location>
</feature>
<dbReference type="Gene3D" id="3.30.420.10">
    <property type="entry name" value="Ribonuclease H-like superfamily/Ribonuclease H"/>
    <property type="match status" value="1"/>
</dbReference>
<protein>
    <recommendedName>
        <fullName evidence="2">Reverse transcriptase domain-containing protein</fullName>
    </recommendedName>
</protein>
<keyword evidence="4" id="KW-1185">Reference proteome</keyword>
<dbReference type="InterPro" id="IPR043502">
    <property type="entry name" value="DNA/RNA_pol_sf"/>
</dbReference>
<dbReference type="Gene3D" id="3.30.70.270">
    <property type="match status" value="1"/>
</dbReference>
<dbReference type="InterPro" id="IPR036397">
    <property type="entry name" value="RNaseH_sf"/>
</dbReference>
<reference evidence="3 4" key="1">
    <citation type="submission" date="2020-06" db="EMBL/GenBank/DDBJ databases">
        <authorList>
            <person name="Li R."/>
            <person name="Bekaert M."/>
        </authorList>
    </citation>
    <scope>NUCLEOTIDE SEQUENCE [LARGE SCALE GENOMIC DNA]</scope>
    <source>
        <strain evidence="4">wild</strain>
    </source>
</reference>
<sequence>MRRELDKQLDEMERYNIIEESTSPWHSLVVLVKKRNGSIRVCVDFRALNRITEPMSAVIPTMTDIFDTLADSKAEIFSSLDLTSGFWQVPLDPATKHKSAFITHKVRKSTTESRTCKGSRANHSTFELEDGILKHFYSKRCKKVPKDERLVKQIAVPRNLLKALSELFNIKRHLTSSYHPQTNGACERMNSVILQALRSYTRDQQDDWPTQNQQQQLLVDRINNRQQNQQPAQNSETNKRNAGPSGDSTVNAPVKDNKPSCQDCKNNKCKAFKEEEIQQVLSSVRGNGTLYYKLKFTDKSRNTEWYFPCKVPARLIREFHAKRTMSGKRRKCPLQQNKHKFFTKPDPAVNSVQYISSKVTADISTQTETINEQDQGNEHQQLLAVRIVNNRPYFLIKSGNTTKYESMTSVPNTARQVLIDHKEHFKQALLQQDIQNTTDKRLGKENQRDCSFQIASDGKIHEIRYNMDGTTEYLLGYKNPVIAPEWDTFDSLSNASINNFINVLETQYKIEISMRRR</sequence>
<feature type="region of interest" description="Disordered" evidence="1">
    <location>
        <begin position="226"/>
        <end position="261"/>
    </location>
</feature>
<evidence type="ECO:0000313" key="3">
    <source>
        <dbReference type="EMBL" id="CAC5397915.1"/>
    </source>
</evidence>
<dbReference type="GO" id="GO:0006259">
    <property type="term" value="P:DNA metabolic process"/>
    <property type="evidence" value="ECO:0007669"/>
    <property type="project" value="UniProtKB-ARBA"/>
</dbReference>
<evidence type="ECO:0000256" key="1">
    <source>
        <dbReference type="SAM" id="MobiDB-lite"/>
    </source>
</evidence>
<dbReference type="InterPro" id="IPR050951">
    <property type="entry name" value="Retrovirus_Pol_polyprotein"/>
</dbReference>
<name>A0A6J8CPL5_MYTCO</name>
<accession>A0A6J8CPL5</accession>
<dbReference type="SUPFAM" id="SSF53098">
    <property type="entry name" value="Ribonuclease H-like"/>
    <property type="match status" value="1"/>
</dbReference>
<dbReference type="GO" id="GO:0003676">
    <property type="term" value="F:nucleic acid binding"/>
    <property type="evidence" value="ECO:0007669"/>
    <property type="project" value="InterPro"/>
</dbReference>
<dbReference type="Proteomes" id="UP000507470">
    <property type="component" value="Unassembled WGS sequence"/>
</dbReference>
<dbReference type="CDD" id="cd01647">
    <property type="entry name" value="RT_LTR"/>
    <property type="match status" value="1"/>
</dbReference>
<dbReference type="PANTHER" id="PTHR37984:SF5">
    <property type="entry name" value="PROTEIN NYNRIN-LIKE"/>
    <property type="match status" value="1"/>
</dbReference>
<dbReference type="InterPro" id="IPR000477">
    <property type="entry name" value="RT_dom"/>
</dbReference>